<feature type="region of interest" description="Disordered" evidence="1">
    <location>
        <begin position="279"/>
        <end position="307"/>
    </location>
</feature>
<organism evidence="2 3">
    <name type="scientific">Plectosphaerella plurivora</name>
    <dbReference type="NCBI Taxonomy" id="936078"/>
    <lineage>
        <taxon>Eukaryota</taxon>
        <taxon>Fungi</taxon>
        <taxon>Dikarya</taxon>
        <taxon>Ascomycota</taxon>
        <taxon>Pezizomycotina</taxon>
        <taxon>Sordariomycetes</taxon>
        <taxon>Hypocreomycetidae</taxon>
        <taxon>Glomerellales</taxon>
        <taxon>Plectosphaerellaceae</taxon>
        <taxon>Plectosphaerella</taxon>
    </lineage>
</organism>
<evidence type="ECO:0000313" key="2">
    <source>
        <dbReference type="EMBL" id="KAH6690346.1"/>
    </source>
</evidence>
<evidence type="ECO:0000313" key="3">
    <source>
        <dbReference type="Proteomes" id="UP000770015"/>
    </source>
</evidence>
<dbReference type="OrthoDB" id="191601at2759"/>
<comment type="caution">
    <text evidence="2">The sequence shown here is derived from an EMBL/GenBank/DDBJ whole genome shotgun (WGS) entry which is preliminary data.</text>
</comment>
<dbReference type="GO" id="GO:0009306">
    <property type="term" value="P:protein secretion"/>
    <property type="evidence" value="ECO:0007669"/>
    <property type="project" value="TreeGrafter"/>
</dbReference>
<dbReference type="Proteomes" id="UP000770015">
    <property type="component" value="Unassembled WGS sequence"/>
</dbReference>
<feature type="compositionally biased region" description="Basic and acidic residues" evidence="1">
    <location>
        <begin position="285"/>
        <end position="300"/>
    </location>
</feature>
<keyword evidence="3" id="KW-1185">Reference proteome</keyword>
<dbReference type="GO" id="GO:0007030">
    <property type="term" value="P:Golgi organization"/>
    <property type="evidence" value="ECO:0007669"/>
    <property type="project" value="TreeGrafter"/>
</dbReference>
<name>A0A9P8VGR2_9PEZI</name>
<gene>
    <name evidence="2" type="ORF">F5X68DRAFT_229680</name>
</gene>
<dbReference type="InterPro" id="IPR008551">
    <property type="entry name" value="TANGO2"/>
</dbReference>
<protein>
    <submittedName>
        <fullName evidence="2">DUF833 domain-containing protein</fullName>
    </submittedName>
</protein>
<accession>A0A9P8VGR2</accession>
<evidence type="ECO:0000256" key="1">
    <source>
        <dbReference type="SAM" id="MobiDB-lite"/>
    </source>
</evidence>
<dbReference type="Pfam" id="PF05742">
    <property type="entry name" value="TANGO2"/>
    <property type="match status" value="1"/>
</dbReference>
<dbReference type="PANTHER" id="PTHR17985:SF8">
    <property type="entry name" value="TRANSPORT AND GOLGI ORGANIZATION PROTEIN 2 HOMOLOG"/>
    <property type="match status" value="1"/>
</dbReference>
<dbReference type="PANTHER" id="PTHR17985">
    <property type="entry name" value="SER/THR-RICH PROTEIN T10 IN DGCR REGION"/>
    <property type="match status" value="1"/>
</dbReference>
<sequence length="365" mass="39723">MCIVLLTTAHPSYALVVVDNRDEFILRPTSRAHWWTHPETGTKILSARDLQRAEKGTWLGISDHGVFAVLTNYRETDTHDAQHPVHGQRSRGGMVTAWLGTDADEPVPASVQQLVKDGGVKGVGGFSMVAGKLKKRKAAEKLTNGHAAHLPNGTAKGSTSSLEPTAIVSNRCDSAEDAPYIGEKRGEVYGLSNTSYLDPDVWPKVADGKRLVGQVVEDALAKGFSDDQLIEALFGVMDRDTLPAPEPGESFEAFIPKLKESIFIPPIGDDKHRKAMAEAASQGKGKWDTDDKKAAEELQRPDGAGPPILGFDTGMYGTQRQTVILVDWDGNVTFRERALWDSNGNPVERGHGDVSFNFKVEGWDV</sequence>
<dbReference type="EMBL" id="JAGSXJ010000006">
    <property type="protein sequence ID" value="KAH6690346.1"/>
    <property type="molecule type" value="Genomic_DNA"/>
</dbReference>
<dbReference type="GO" id="GO:0005794">
    <property type="term" value="C:Golgi apparatus"/>
    <property type="evidence" value="ECO:0007669"/>
    <property type="project" value="TreeGrafter"/>
</dbReference>
<reference evidence="2" key="1">
    <citation type="journal article" date="2021" name="Nat. Commun.">
        <title>Genetic determinants of endophytism in the Arabidopsis root mycobiome.</title>
        <authorList>
            <person name="Mesny F."/>
            <person name="Miyauchi S."/>
            <person name="Thiergart T."/>
            <person name="Pickel B."/>
            <person name="Atanasova L."/>
            <person name="Karlsson M."/>
            <person name="Huettel B."/>
            <person name="Barry K.W."/>
            <person name="Haridas S."/>
            <person name="Chen C."/>
            <person name="Bauer D."/>
            <person name="Andreopoulos W."/>
            <person name="Pangilinan J."/>
            <person name="LaButti K."/>
            <person name="Riley R."/>
            <person name="Lipzen A."/>
            <person name="Clum A."/>
            <person name="Drula E."/>
            <person name="Henrissat B."/>
            <person name="Kohler A."/>
            <person name="Grigoriev I.V."/>
            <person name="Martin F.M."/>
            <person name="Hacquard S."/>
        </authorList>
    </citation>
    <scope>NUCLEOTIDE SEQUENCE</scope>
    <source>
        <strain evidence="2">MPI-SDFR-AT-0117</strain>
    </source>
</reference>
<proteinExistence type="predicted"/>
<dbReference type="AlphaFoldDB" id="A0A9P8VGR2"/>